<name>A0A0D0AJR3_9AGAM</name>
<accession>A0A0D0AJR3</accession>
<gene>
    <name evidence="2" type="ORF">CY34DRAFT_162408</name>
</gene>
<protein>
    <recommendedName>
        <fullName evidence="4">Secreted protein</fullName>
    </recommendedName>
</protein>
<evidence type="ECO:0008006" key="4">
    <source>
        <dbReference type="Google" id="ProtNLM"/>
    </source>
</evidence>
<evidence type="ECO:0000313" key="2">
    <source>
        <dbReference type="EMBL" id="KIK42086.1"/>
    </source>
</evidence>
<keyword evidence="3" id="KW-1185">Reference proteome</keyword>
<sequence length="78" mass="8686">MKSLFNISVIRFLAPVSALTIRLQLPRKLNRGTCQEIIATQRTASRARQKAILSAQMNSLRVVDILPGDAMIRSSIHV</sequence>
<organism evidence="2 3">
    <name type="scientific">Suillus luteus UH-Slu-Lm8-n1</name>
    <dbReference type="NCBI Taxonomy" id="930992"/>
    <lineage>
        <taxon>Eukaryota</taxon>
        <taxon>Fungi</taxon>
        <taxon>Dikarya</taxon>
        <taxon>Basidiomycota</taxon>
        <taxon>Agaricomycotina</taxon>
        <taxon>Agaricomycetes</taxon>
        <taxon>Agaricomycetidae</taxon>
        <taxon>Boletales</taxon>
        <taxon>Suillineae</taxon>
        <taxon>Suillaceae</taxon>
        <taxon>Suillus</taxon>
    </lineage>
</organism>
<feature type="signal peptide" evidence="1">
    <location>
        <begin position="1"/>
        <end position="18"/>
    </location>
</feature>
<dbReference type="InParanoid" id="A0A0D0AJR3"/>
<reference evidence="3" key="2">
    <citation type="submission" date="2015-01" db="EMBL/GenBank/DDBJ databases">
        <title>Evolutionary Origins and Diversification of the Mycorrhizal Mutualists.</title>
        <authorList>
            <consortium name="DOE Joint Genome Institute"/>
            <consortium name="Mycorrhizal Genomics Consortium"/>
            <person name="Kohler A."/>
            <person name="Kuo A."/>
            <person name="Nagy L.G."/>
            <person name="Floudas D."/>
            <person name="Copeland A."/>
            <person name="Barry K.W."/>
            <person name="Cichocki N."/>
            <person name="Veneault-Fourrey C."/>
            <person name="LaButti K."/>
            <person name="Lindquist E.A."/>
            <person name="Lipzen A."/>
            <person name="Lundell T."/>
            <person name="Morin E."/>
            <person name="Murat C."/>
            <person name="Riley R."/>
            <person name="Ohm R."/>
            <person name="Sun H."/>
            <person name="Tunlid A."/>
            <person name="Henrissat B."/>
            <person name="Grigoriev I.V."/>
            <person name="Hibbett D.S."/>
            <person name="Martin F."/>
        </authorList>
    </citation>
    <scope>NUCLEOTIDE SEQUENCE [LARGE SCALE GENOMIC DNA]</scope>
    <source>
        <strain evidence="3">UH-Slu-Lm8-n1</strain>
    </source>
</reference>
<dbReference type="HOGENOM" id="CLU_2623629_0_0_1"/>
<evidence type="ECO:0000313" key="3">
    <source>
        <dbReference type="Proteomes" id="UP000054485"/>
    </source>
</evidence>
<dbReference type="EMBL" id="KN835248">
    <property type="protein sequence ID" value="KIK42086.1"/>
    <property type="molecule type" value="Genomic_DNA"/>
</dbReference>
<dbReference type="AlphaFoldDB" id="A0A0D0AJR3"/>
<proteinExistence type="predicted"/>
<feature type="chain" id="PRO_5002207571" description="Secreted protein" evidence="1">
    <location>
        <begin position="19"/>
        <end position="78"/>
    </location>
</feature>
<keyword evidence="1" id="KW-0732">Signal</keyword>
<dbReference type="OrthoDB" id="2928561at2759"/>
<evidence type="ECO:0000256" key="1">
    <source>
        <dbReference type="SAM" id="SignalP"/>
    </source>
</evidence>
<dbReference type="Proteomes" id="UP000054485">
    <property type="component" value="Unassembled WGS sequence"/>
</dbReference>
<dbReference type="STRING" id="930992.A0A0D0AJR3"/>
<reference evidence="2 3" key="1">
    <citation type="submission" date="2014-04" db="EMBL/GenBank/DDBJ databases">
        <authorList>
            <consortium name="DOE Joint Genome Institute"/>
            <person name="Kuo A."/>
            <person name="Ruytinx J."/>
            <person name="Rineau F."/>
            <person name="Colpaert J."/>
            <person name="Kohler A."/>
            <person name="Nagy L.G."/>
            <person name="Floudas D."/>
            <person name="Copeland A."/>
            <person name="Barry K.W."/>
            <person name="Cichocki N."/>
            <person name="Veneault-Fourrey C."/>
            <person name="LaButti K."/>
            <person name="Lindquist E.A."/>
            <person name="Lipzen A."/>
            <person name="Lundell T."/>
            <person name="Morin E."/>
            <person name="Murat C."/>
            <person name="Sun H."/>
            <person name="Tunlid A."/>
            <person name="Henrissat B."/>
            <person name="Grigoriev I.V."/>
            <person name="Hibbett D.S."/>
            <person name="Martin F."/>
            <person name="Nordberg H.P."/>
            <person name="Cantor M.N."/>
            <person name="Hua S.X."/>
        </authorList>
    </citation>
    <scope>NUCLEOTIDE SEQUENCE [LARGE SCALE GENOMIC DNA]</scope>
    <source>
        <strain evidence="2 3">UH-Slu-Lm8-n1</strain>
    </source>
</reference>